<dbReference type="Proteomes" id="UP000030746">
    <property type="component" value="Unassembled WGS sequence"/>
</dbReference>
<dbReference type="STRING" id="225164.V4B901"/>
<dbReference type="EMBL" id="KB200294">
    <property type="protein sequence ID" value="ESP02307.1"/>
    <property type="molecule type" value="Genomic_DNA"/>
</dbReference>
<feature type="signal peptide" evidence="4">
    <location>
        <begin position="1"/>
        <end position="17"/>
    </location>
</feature>
<organism evidence="6 7">
    <name type="scientific">Lottia gigantea</name>
    <name type="common">Giant owl limpet</name>
    <dbReference type="NCBI Taxonomy" id="225164"/>
    <lineage>
        <taxon>Eukaryota</taxon>
        <taxon>Metazoa</taxon>
        <taxon>Spiralia</taxon>
        <taxon>Lophotrochozoa</taxon>
        <taxon>Mollusca</taxon>
        <taxon>Gastropoda</taxon>
        <taxon>Patellogastropoda</taxon>
        <taxon>Lottioidea</taxon>
        <taxon>Lottiidae</taxon>
        <taxon>Lottia</taxon>
    </lineage>
</organism>
<dbReference type="PROSITE" id="PS00287">
    <property type="entry name" value="CYSTATIN"/>
    <property type="match status" value="1"/>
</dbReference>
<evidence type="ECO:0000313" key="6">
    <source>
        <dbReference type="EMBL" id="ESP02307.1"/>
    </source>
</evidence>
<dbReference type="KEGG" id="lgi:LOTGIDRAFT_172187"/>
<dbReference type="InterPro" id="IPR018073">
    <property type="entry name" value="Prot_inh_cystat_CS"/>
</dbReference>
<dbReference type="CTD" id="20242024"/>
<keyword evidence="7" id="KW-1185">Reference proteome</keyword>
<accession>V4B901</accession>
<dbReference type="Gene3D" id="3.10.450.10">
    <property type="match status" value="2"/>
</dbReference>
<dbReference type="GO" id="GO:0005615">
    <property type="term" value="C:extracellular space"/>
    <property type="evidence" value="ECO:0007669"/>
    <property type="project" value="TreeGrafter"/>
</dbReference>
<keyword evidence="4" id="KW-0732">Signal</keyword>
<dbReference type="OrthoDB" id="6131664at2759"/>
<protein>
    <recommendedName>
        <fullName evidence="5">Cystatin domain-containing protein</fullName>
    </recommendedName>
</protein>
<dbReference type="OMA" id="SWMTPEY"/>
<feature type="domain" description="Cystatin" evidence="5">
    <location>
        <begin position="14"/>
        <end position="106"/>
    </location>
</feature>
<dbReference type="CDD" id="cd00042">
    <property type="entry name" value="CY"/>
    <property type="match status" value="2"/>
</dbReference>
<keyword evidence="3" id="KW-0789">Thiol protease inhibitor</keyword>
<dbReference type="PANTHER" id="PTHR46186">
    <property type="entry name" value="CYSTATIN"/>
    <property type="match status" value="1"/>
</dbReference>
<dbReference type="HOGENOM" id="CLU_1191045_0_0_1"/>
<evidence type="ECO:0000256" key="1">
    <source>
        <dbReference type="ARBA" id="ARBA00009403"/>
    </source>
</evidence>
<dbReference type="GO" id="GO:0031982">
    <property type="term" value="C:vesicle"/>
    <property type="evidence" value="ECO:0007669"/>
    <property type="project" value="TreeGrafter"/>
</dbReference>
<evidence type="ECO:0000259" key="5">
    <source>
        <dbReference type="SMART" id="SM00043"/>
    </source>
</evidence>
<comment type="similarity">
    <text evidence="1">Belongs to the cystatin family.</text>
</comment>
<dbReference type="PANTHER" id="PTHR46186:SF2">
    <property type="entry name" value="CYSTATIN"/>
    <property type="match status" value="1"/>
</dbReference>
<gene>
    <name evidence="6" type="ORF">LOTGIDRAFT_172187</name>
</gene>
<dbReference type="InterPro" id="IPR000010">
    <property type="entry name" value="Cystatin_dom"/>
</dbReference>
<proteinExistence type="inferred from homology"/>
<keyword evidence="2" id="KW-0646">Protease inhibitor</keyword>
<evidence type="ECO:0000313" key="7">
    <source>
        <dbReference type="Proteomes" id="UP000030746"/>
    </source>
</evidence>
<sequence length="233" mass="25632">MKLIILLGLLPAVFCTGAPTEQKNPETIPEIVDAANFAVTSLNGLMDSDPQMSKLKIVSAKTQVVAGYNYFLKLRVQYGSEVKECEVVVWVKAWLNMRKVTSQTCIDMSGDEPAEPTVLGGVVSVNVDKESKTAISFGIEQFNSRSNNLFRSLPLKITNLKKQLVAGNLYTFDATIQSSSCRNTPDNAKKGLDECPASNDATSKQKCSFKVLYQAWVDADKQWTLTDFSCKKA</sequence>
<dbReference type="SMART" id="SM00043">
    <property type="entry name" value="CY"/>
    <property type="match status" value="2"/>
</dbReference>
<feature type="chain" id="PRO_5018740725" description="Cystatin domain-containing protein" evidence="4">
    <location>
        <begin position="18"/>
        <end position="233"/>
    </location>
</feature>
<dbReference type="Pfam" id="PF00031">
    <property type="entry name" value="Cystatin"/>
    <property type="match status" value="2"/>
</dbReference>
<feature type="domain" description="Cystatin" evidence="5">
    <location>
        <begin position="117"/>
        <end position="231"/>
    </location>
</feature>
<evidence type="ECO:0000256" key="4">
    <source>
        <dbReference type="SAM" id="SignalP"/>
    </source>
</evidence>
<dbReference type="SUPFAM" id="SSF54403">
    <property type="entry name" value="Cystatin/monellin"/>
    <property type="match status" value="2"/>
</dbReference>
<name>V4B901_LOTGI</name>
<dbReference type="GO" id="GO:0005737">
    <property type="term" value="C:cytoplasm"/>
    <property type="evidence" value="ECO:0007669"/>
    <property type="project" value="TreeGrafter"/>
</dbReference>
<dbReference type="InterPro" id="IPR046350">
    <property type="entry name" value="Cystatin_sf"/>
</dbReference>
<dbReference type="GeneID" id="20242024"/>
<dbReference type="RefSeq" id="XP_009047015.1">
    <property type="nucleotide sequence ID" value="XM_009048767.1"/>
</dbReference>
<evidence type="ECO:0000256" key="2">
    <source>
        <dbReference type="ARBA" id="ARBA00022690"/>
    </source>
</evidence>
<reference evidence="6 7" key="1">
    <citation type="journal article" date="2013" name="Nature">
        <title>Insights into bilaterian evolution from three spiralian genomes.</title>
        <authorList>
            <person name="Simakov O."/>
            <person name="Marletaz F."/>
            <person name="Cho S.J."/>
            <person name="Edsinger-Gonzales E."/>
            <person name="Havlak P."/>
            <person name="Hellsten U."/>
            <person name="Kuo D.H."/>
            <person name="Larsson T."/>
            <person name="Lv J."/>
            <person name="Arendt D."/>
            <person name="Savage R."/>
            <person name="Osoegawa K."/>
            <person name="de Jong P."/>
            <person name="Grimwood J."/>
            <person name="Chapman J.A."/>
            <person name="Shapiro H."/>
            <person name="Aerts A."/>
            <person name="Otillar R.P."/>
            <person name="Terry A.Y."/>
            <person name="Boore J.L."/>
            <person name="Grigoriev I.V."/>
            <person name="Lindberg D.R."/>
            <person name="Seaver E.C."/>
            <person name="Weisblat D.A."/>
            <person name="Putnam N.H."/>
            <person name="Rokhsar D.S."/>
        </authorList>
    </citation>
    <scope>NUCLEOTIDE SEQUENCE [LARGE SCALE GENOMIC DNA]</scope>
</reference>
<dbReference type="AlphaFoldDB" id="V4B901"/>
<evidence type="ECO:0000256" key="3">
    <source>
        <dbReference type="ARBA" id="ARBA00022704"/>
    </source>
</evidence>
<dbReference type="GO" id="GO:0004869">
    <property type="term" value="F:cysteine-type endopeptidase inhibitor activity"/>
    <property type="evidence" value="ECO:0007669"/>
    <property type="project" value="UniProtKB-KW"/>
</dbReference>